<evidence type="ECO:0000313" key="3">
    <source>
        <dbReference type="Proteomes" id="UP000823775"/>
    </source>
</evidence>
<accession>A0ABS8TJ80</accession>
<sequence length="160" mass="17996">MAINSTKSSRSGKRSWADEVEQEVHVPMRQHSIWDNFDINKISNAFKLEFIPPIVNVGPHPPFEMLKGFIQRVWAKHRIAKIAMLKNGIYGHSEEVCTEKKIPKGKPEIMQTAKTKEQPIEQTSASSDLCSSNTRGEQVQALKAKTNLSIEKQSNQPSLG</sequence>
<dbReference type="EMBL" id="JACEIK010001632">
    <property type="protein sequence ID" value="MCD7470944.1"/>
    <property type="molecule type" value="Genomic_DNA"/>
</dbReference>
<dbReference type="Proteomes" id="UP000823775">
    <property type="component" value="Unassembled WGS sequence"/>
</dbReference>
<reference evidence="2 3" key="1">
    <citation type="journal article" date="2021" name="BMC Genomics">
        <title>Datura genome reveals duplications of psychoactive alkaloid biosynthetic genes and high mutation rate following tissue culture.</title>
        <authorList>
            <person name="Rajewski A."/>
            <person name="Carter-House D."/>
            <person name="Stajich J."/>
            <person name="Litt A."/>
        </authorList>
    </citation>
    <scope>NUCLEOTIDE SEQUENCE [LARGE SCALE GENOMIC DNA]</scope>
    <source>
        <strain evidence="2">AR-01</strain>
    </source>
</reference>
<feature type="region of interest" description="Disordered" evidence="1">
    <location>
        <begin position="101"/>
        <end position="160"/>
    </location>
</feature>
<protein>
    <submittedName>
        <fullName evidence="2">Uncharacterized protein</fullName>
    </submittedName>
</protein>
<evidence type="ECO:0000256" key="1">
    <source>
        <dbReference type="SAM" id="MobiDB-lite"/>
    </source>
</evidence>
<feature type="compositionally biased region" description="Polar residues" evidence="1">
    <location>
        <begin position="120"/>
        <end position="137"/>
    </location>
</feature>
<comment type="caution">
    <text evidence="2">The sequence shown here is derived from an EMBL/GenBank/DDBJ whole genome shotgun (WGS) entry which is preliminary data.</text>
</comment>
<gene>
    <name evidence="2" type="ORF">HAX54_011187</name>
</gene>
<name>A0ABS8TJ80_DATST</name>
<evidence type="ECO:0000313" key="2">
    <source>
        <dbReference type="EMBL" id="MCD7470944.1"/>
    </source>
</evidence>
<organism evidence="2 3">
    <name type="scientific">Datura stramonium</name>
    <name type="common">Jimsonweed</name>
    <name type="synonym">Common thornapple</name>
    <dbReference type="NCBI Taxonomy" id="4076"/>
    <lineage>
        <taxon>Eukaryota</taxon>
        <taxon>Viridiplantae</taxon>
        <taxon>Streptophyta</taxon>
        <taxon>Embryophyta</taxon>
        <taxon>Tracheophyta</taxon>
        <taxon>Spermatophyta</taxon>
        <taxon>Magnoliopsida</taxon>
        <taxon>eudicotyledons</taxon>
        <taxon>Gunneridae</taxon>
        <taxon>Pentapetalae</taxon>
        <taxon>asterids</taxon>
        <taxon>lamiids</taxon>
        <taxon>Solanales</taxon>
        <taxon>Solanaceae</taxon>
        <taxon>Solanoideae</taxon>
        <taxon>Datureae</taxon>
        <taxon>Datura</taxon>
    </lineage>
</organism>
<keyword evidence="3" id="KW-1185">Reference proteome</keyword>
<feature type="compositionally biased region" description="Polar residues" evidence="1">
    <location>
        <begin position="146"/>
        <end position="160"/>
    </location>
</feature>
<proteinExistence type="predicted"/>